<sequence>MSQQDRFLVLGLGGIGAVHALALTRAGHAVSAVARSNIEITSSVFGDSQVNFEKSKSSFDVSNTQGTDVWTYVLVTTKALLNSSPSLPELLEPFVTEEVTTIVMIQNGDGVRARWPKNTIVSCVTWIGATQVSPGVVDHLQGVKDDMGLFPSNLDPALEKKRLEQIGSILTDGGLEVELLDNIQQRRWEKVTWNCAWNSLTALTNTNTLEWLTSSSDAEALSRDVMKEVITVAQGLGLNISFGLIDTLMDRVSGKPLISSMQVDAANNRPMETEVIIGTPLRKARELGISTPILRTLYALLISKEKKYLDKRPVDSSNYETSVVDSRSMLVDGLQSTYWINGDKALQKKHGMSEHGVRIYCGYYSNGTCVTIAEPSILNGPIHPDLIPYIDAEYAQWVSGCCHDSWAAVEWIHERGATELGINPLKIAHWRVFRQRSPPLPIMYQVLMTPVTDNSVQEDGSSLLPTHHESWVKSKNATALDPERMMWFRENYLPDKSKWTHTDGSPLLHKDAQVWSKLPDAWVGIGELDMSKSEGEECAHKLKETGKRLMSSCIQVGSNLDLGHGVISEPIIGASHTIVTIDKAVRVGFQLGEDAAQALHRVFYPS</sequence>
<evidence type="ECO:0000259" key="6">
    <source>
        <dbReference type="Pfam" id="PF08546"/>
    </source>
</evidence>
<dbReference type="GO" id="GO:0008677">
    <property type="term" value="F:2-dehydropantoate 2-reductase activity"/>
    <property type="evidence" value="ECO:0007669"/>
    <property type="project" value="InterPro"/>
</dbReference>
<dbReference type="InterPro" id="IPR013752">
    <property type="entry name" value="KPA_reductase"/>
</dbReference>
<evidence type="ECO:0000256" key="3">
    <source>
        <dbReference type="ARBA" id="ARBA00023002"/>
    </source>
</evidence>
<gene>
    <name evidence="7" type="ORF">RHS03_04423</name>
</gene>
<dbReference type="InterPro" id="IPR029058">
    <property type="entry name" value="AB_hydrolase_fold"/>
</dbReference>
<dbReference type="InterPro" id="IPR013094">
    <property type="entry name" value="AB_hydrolase_3"/>
</dbReference>
<reference evidence="7" key="1">
    <citation type="submission" date="2020-09" db="EMBL/GenBank/DDBJ databases">
        <title>Comparative genome analyses of four rice-infecting Rhizoctonia solani isolates reveal extensive enrichment of homogalacturonan modification genes.</title>
        <authorList>
            <person name="Lee D.-Y."/>
            <person name="Jeon J."/>
            <person name="Kim K.-T."/>
            <person name="Cheong K."/>
            <person name="Song H."/>
            <person name="Choi G."/>
            <person name="Ko J."/>
            <person name="Opiyo S.O."/>
            <person name="Zuo S."/>
            <person name="Madhav S."/>
            <person name="Lee Y.-H."/>
            <person name="Wang G.-L."/>
        </authorList>
    </citation>
    <scope>NUCLEOTIDE SEQUENCE</scope>
    <source>
        <strain evidence="7">AG1-IA WGL</strain>
    </source>
</reference>
<dbReference type="Gene3D" id="3.40.50.720">
    <property type="entry name" value="NAD(P)-binding Rossmann-like Domain"/>
    <property type="match status" value="1"/>
</dbReference>
<comment type="similarity">
    <text evidence="1">Belongs to the ketopantoate reductase family.</text>
</comment>
<feature type="non-terminal residue" evidence="7">
    <location>
        <position position="606"/>
    </location>
</feature>
<keyword evidence="2" id="KW-0521">NADP</keyword>
<dbReference type="OrthoDB" id="3609at2759"/>
<dbReference type="InterPro" id="IPR013328">
    <property type="entry name" value="6PGD_dom2"/>
</dbReference>
<dbReference type="SUPFAM" id="SSF48179">
    <property type="entry name" value="6-phosphogluconate dehydrogenase C-terminal domain-like"/>
    <property type="match status" value="1"/>
</dbReference>
<feature type="domain" description="Ketopantoate reductase C-terminal" evidence="6">
    <location>
        <begin position="182"/>
        <end position="304"/>
    </location>
</feature>
<keyword evidence="3" id="KW-0560">Oxidoreductase</keyword>
<evidence type="ECO:0000313" key="8">
    <source>
        <dbReference type="Proteomes" id="UP000602905"/>
    </source>
</evidence>
<dbReference type="FunFam" id="1.10.1040.10:FF:000017">
    <property type="entry name" value="2-dehydropantoate 2-reductase"/>
    <property type="match status" value="1"/>
</dbReference>
<accession>A0A8H7HUY8</accession>
<dbReference type="Proteomes" id="UP000602905">
    <property type="component" value="Unassembled WGS sequence"/>
</dbReference>
<comment type="caution">
    <text evidence="7">The sequence shown here is derived from an EMBL/GenBank/DDBJ whole genome shotgun (WGS) entry which is preliminary data.</text>
</comment>
<dbReference type="Pfam" id="PF07859">
    <property type="entry name" value="Abhydrolase_3"/>
    <property type="match status" value="1"/>
</dbReference>
<dbReference type="InterPro" id="IPR036291">
    <property type="entry name" value="NAD(P)-bd_dom_sf"/>
</dbReference>
<evidence type="ECO:0000256" key="2">
    <source>
        <dbReference type="ARBA" id="ARBA00022857"/>
    </source>
</evidence>
<dbReference type="AlphaFoldDB" id="A0A8H7HUY8"/>
<dbReference type="PANTHER" id="PTHR21708:SF40">
    <property type="entry name" value="REDUCTASE FAMILY PROTEIN, PUTATIVE (AFU_ORTHOLOGUE AFUA_2G14497)-RELATED"/>
    <property type="match status" value="1"/>
</dbReference>
<evidence type="ECO:0000259" key="4">
    <source>
        <dbReference type="Pfam" id="PF02558"/>
    </source>
</evidence>
<dbReference type="Pfam" id="PF08546">
    <property type="entry name" value="ApbA_C"/>
    <property type="match status" value="1"/>
</dbReference>
<dbReference type="PANTHER" id="PTHR21708">
    <property type="entry name" value="PROBABLE 2-DEHYDROPANTOATE 2-REDUCTASE"/>
    <property type="match status" value="1"/>
</dbReference>
<dbReference type="Gene3D" id="3.40.50.1820">
    <property type="entry name" value="alpha/beta hydrolase"/>
    <property type="match status" value="1"/>
</dbReference>
<evidence type="ECO:0000259" key="5">
    <source>
        <dbReference type="Pfam" id="PF07859"/>
    </source>
</evidence>
<proteinExistence type="inferred from homology"/>
<dbReference type="NCBIfam" id="TIGR00745">
    <property type="entry name" value="apbA_panE"/>
    <property type="match status" value="1"/>
</dbReference>
<dbReference type="EMBL" id="JACYCD010000049">
    <property type="protein sequence ID" value="KAF8708421.1"/>
    <property type="molecule type" value="Genomic_DNA"/>
</dbReference>
<evidence type="ECO:0000256" key="1">
    <source>
        <dbReference type="ARBA" id="ARBA00007870"/>
    </source>
</evidence>
<dbReference type="SUPFAM" id="SSF53474">
    <property type="entry name" value="alpha/beta-Hydrolases"/>
    <property type="match status" value="1"/>
</dbReference>
<dbReference type="SUPFAM" id="SSF51735">
    <property type="entry name" value="NAD(P)-binding Rossmann-fold domains"/>
    <property type="match status" value="1"/>
</dbReference>
<protein>
    <submittedName>
        <fullName evidence="7">Catalyzes the NADPH-dependent reduction of ketopantoate inpantoic acid</fullName>
    </submittedName>
</protein>
<dbReference type="InterPro" id="IPR013332">
    <property type="entry name" value="KPR_N"/>
</dbReference>
<dbReference type="GO" id="GO:0016787">
    <property type="term" value="F:hydrolase activity"/>
    <property type="evidence" value="ECO:0007669"/>
    <property type="project" value="InterPro"/>
</dbReference>
<dbReference type="Pfam" id="PF02558">
    <property type="entry name" value="ApbA"/>
    <property type="match status" value="1"/>
</dbReference>
<dbReference type="InterPro" id="IPR051402">
    <property type="entry name" value="KPR-Related"/>
</dbReference>
<dbReference type="InterPro" id="IPR003710">
    <property type="entry name" value="ApbA"/>
</dbReference>
<evidence type="ECO:0000313" key="7">
    <source>
        <dbReference type="EMBL" id="KAF8708421.1"/>
    </source>
</evidence>
<dbReference type="InterPro" id="IPR008927">
    <property type="entry name" value="6-PGluconate_DH-like_C_sf"/>
</dbReference>
<dbReference type="GO" id="GO:0005737">
    <property type="term" value="C:cytoplasm"/>
    <property type="evidence" value="ECO:0007669"/>
    <property type="project" value="TreeGrafter"/>
</dbReference>
<dbReference type="GO" id="GO:0015940">
    <property type="term" value="P:pantothenate biosynthetic process"/>
    <property type="evidence" value="ECO:0007669"/>
    <property type="project" value="InterPro"/>
</dbReference>
<name>A0A8H7HUY8_9AGAM</name>
<dbReference type="Gene3D" id="1.10.1040.10">
    <property type="entry name" value="N-(1-d-carboxylethyl)-l-norvaline Dehydrogenase, domain 2"/>
    <property type="match status" value="1"/>
</dbReference>
<organism evidence="7 8">
    <name type="scientific">Rhizoctonia solani</name>
    <dbReference type="NCBI Taxonomy" id="456999"/>
    <lineage>
        <taxon>Eukaryota</taxon>
        <taxon>Fungi</taxon>
        <taxon>Dikarya</taxon>
        <taxon>Basidiomycota</taxon>
        <taxon>Agaricomycotina</taxon>
        <taxon>Agaricomycetes</taxon>
        <taxon>Cantharellales</taxon>
        <taxon>Ceratobasidiaceae</taxon>
        <taxon>Rhizoctonia</taxon>
    </lineage>
</organism>
<feature type="domain" description="Ketopantoate reductase N-terminal" evidence="4">
    <location>
        <begin position="8"/>
        <end position="149"/>
    </location>
</feature>
<feature type="domain" description="Alpha/beta hydrolase fold-3" evidence="5">
    <location>
        <begin position="404"/>
        <end position="549"/>
    </location>
</feature>